<organism evidence="10 11">
    <name type="scientific">Aquirufa beregesia</name>
    <dbReference type="NCBI Taxonomy" id="2516556"/>
    <lineage>
        <taxon>Bacteria</taxon>
        <taxon>Pseudomonadati</taxon>
        <taxon>Bacteroidota</taxon>
        <taxon>Cytophagia</taxon>
        <taxon>Cytophagales</taxon>
        <taxon>Flectobacillaceae</taxon>
        <taxon>Aquirufa</taxon>
    </lineage>
</organism>
<feature type="domain" description="ABC3 transporter permease C-terminal" evidence="8">
    <location>
        <begin position="272"/>
        <end position="399"/>
    </location>
</feature>
<dbReference type="InterPro" id="IPR003838">
    <property type="entry name" value="ABC3_permease_C"/>
</dbReference>
<comment type="caution">
    <text evidence="10">The sequence shown here is derived from an EMBL/GenBank/DDBJ whole genome shotgun (WGS) entry which is preliminary data.</text>
</comment>
<dbReference type="Proteomes" id="UP001318301">
    <property type="component" value="Unassembled WGS sequence"/>
</dbReference>
<dbReference type="PANTHER" id="PTHR30489">
    <property type="entry name" value="LIPOPROTEIN-RELEASING SYSTEM TRANSMEMBRANE PROTEIN LOLE"/>
    <property type="match status" value="1"/>
</dbReference>
<accession>A0ABX0EWV1</accession>
<evidence type="ECO:0000256" key="7">
    <source>
        <dbReference type="SAM" id="Phobius"/>
    </source>
</evidence>
<keyword evidence="4 7" id="KW-0812">Transmembrane</keyword>
<proteinExistence type="inferred from homology"/>
<gene>
    <name evidence="10" type="ORF">EWU23_08675</name>
</gene>
<evidence type="ECO:0000256" key="2">
    <source>
        <dbReference type="ARBA" id="ARBA00005236"/>
    </source>
</evidence>
<keyword evidence="3" id="KW-1003">Cell membrane</keyword>
<evidence type="ECO:0000256" key="1">
    <source>
        <dbReference type="ARBA" id="ARBA00004651"/>
    </source>
</evidence>
<evidence type="ECO:0000256" key="3">
    <source>
        <dbReference type="ARBA" id="ARBA00022475"/>
    </source>
</evidence>
<evidence type="ECO:0000313" key="11">
    <source>
        <dbReference type="Proteomes" id="UP001318301"/>
    </source>
</evidence>
<feature type="domain" description="MacB-like periplasmic core" evidence="9">
    <location>
        <begin position="18"/>
        <end position="237"/>
    </location>
</feature>
<dbReference type="RefSeq" id="WP_166231002.1">
    <property type="nucleotide sequence ID" value="NZ_CBCSIJ010000007.1"/>
</dbReference>
<sequence length="405" mass="45646">MWIVQLAWKNLWRNANRTMITMAAIFFAVLLSILMSSLKTGIFDNLIKDMVGYYSGYIQVHQAGYWDEQLLDNCFEEDPEIQRKIRSHSQVKDISPRLESFALASTGELSKGCLVLGINPVQEQSITHLQEKIVKGRYLGSNDRGILVSEGLLKRLKNHVGDTLVLFGQGYHGSTAAGKYPIQGVIKLGSPELNDKTIVMPLALAQDLYSAPQMITSYVLSLQDTDDLMAIQSSLQQNLGKSYEVMTWEEMMPDIKQHIETDSANMKYVQAFLYLLISFGIFGTLLIMMAERRYELGMLVAIGMKKSKLSILLLFESLFTVIVGCILGILASIPLVFYLHKFPIRIYGEGAKAYERFGFDAVFPTSTDYHHFINQGIVVLMIGLILSMYPVIKVIRLNPVESMKK</sequence>
<comment type="subcellular location">
    <subcellularLocation>
        <location evidence="1">Cell membrane</location>
        <topology evidence="1">Multi-pass membrane protein</topology>
    </subcellularLocation>
</comment>
<evidence type="ECO:0000256" key="5">
    <source>
        <dbReference type="ARBA" id="ARBA00022989"/>
    </source>
</evidence>
<feature type="transmembrane region" description="Helical" evidence="7">
    <location>
        <begin position="271"/>
        <end position="290"/>
    </location>
</feature>
<feature type="transmembrane region" description="Helical" evidence="7">
    <location>
        <begin position="311"/>
        <end position="339"/>
    </location>
</feature>
<keyword evidence="6 7" id="KW-0472">Membrane</keyword>
<dbReference type="Pfam" id="PF12704">
    <property type="entry name" value="MacB_PCD"/>
    <property type="match status" value="1"/>
</dbReference>
<name>A0ABX0EWV1_9BACT</name>
<evidence type="ECO:0000259" key="9">
    <source>
        <dbReference type="Pfam" id="PF12704"/>
    </source>
</evidence>
<dbReference type="InterPro" id="IPR025857">
    <property type="entry name" value="MacB_PCD"/>
</dbReference>
<protein>
    <submittedName>
        <fullName evidence="10">ABC transporter permease</fullName>
    </submittedName>
</protein>
<evidence type="ECO:0000256" key="6">
    <source>
        <dbReference type="ARBA" id="ARBA00023136"/>
    </source>
</evidence>
<feature type="transmembrane region" description="Helical" evidence="7">
    <location>
        <begin position="372"/>
        <end position="395"/>
    </location>
</feature>
<evidence type="ECO:0000256" key="4">
    <source>
        <dbReference type="ARBA" id="ARBA00022692"/>
    </source>
</evidence>
<dbReference type="PANTHER" id="PTHR30489:SF0">
    <property type="entry name" value="LIPOPROTEIN-RELEASING SYSTEM TRANSMEMBRANE PROTEIN LOLE"/>
    <property type="match status" value="1"/>
</dbReference>
<keyword evidence="5 7" id="KW-1133">Transmembrane helix</keyword>
<dbReference type="EMBL" id="SEWW01000005">
    <property type="protein sequence ID" value="NGZ44548.1"/>
    <property type="molecule type" value="Genomic_DNA"/>
</dbReference>
<reference evidence="10 11" key="1">
    <citation type="submission" date="2019-02" db="EMBL/GenBank/DDBJ databases">
        <title>Genome of a new Bacteroidetes strain.</title>
        <authorList>
            <person name="Pitt A."/>
        </authorList>
    </citation>
    <scope>NUCLEOTIDE SEQUENCE [LARGE SCALE GENOMIC DNA]</scope>
    <source>
        <strain evidence="10 11">50C-KIRBA</strain>
    </source>
</reference>
<dbReference type="Pfam" id="PF02687">
    <property type="entry name" value="FtsX"/>
    <property type="match status" value="1"/>
</dbReference>
<evidence type="ECO:0000259" key="8">
    <source>
        <dbReference type="Pfam" id="PF02687"/>
    </source>
</evidence>
<comment type="similarity">
    <text evidence="2">Belongs to the ABC-4 integral membrane protein family. LolC/E subfamily.</text>
</comment>
<dbReference type="InterPro" id="IPR051447">
    <property type="entry name" value="Lipoprotein-release_system"/>
</dbReference>
<evidence type="ECO:0000313" key="10">
    <source>
        <dbReference type="EMBL" id="NGZ44548.1"/>
    </source>
</evidence>
<keyword evidence="11" id="KW-1185">Reference proteome</keyword>